<keyword evidence="3" id="KW-1185">Reference proteome</keyword>
<feature type="region of interest" description="Disordered" evidence="1">
    <location>
        <begin position="333"/>
        <end position="403"/>
    </location>
</feature>
<feature type="compositionally biased region" description="Low complexity" evidence="1">
    <location>
        <begin position="1"/>
        <end position="10"/>
    </location>
</feature>
<reference evidence="2 3" key="1">
    <citation type="submission" date="2020-12" db="EMBL/GenBank/DDBJ databases">
        <title>Concerted genomic and epigenomic changes stabilize Arabidopsis allopolyploids.</title>
        <authorList>
            <person name="Chen Z."/>
        </authorList>
    </citation>
    <scope>NUCLEOTIDE SEQUENCE [LARGE SCALE GENOMIC DNA]</scope>
    <source>
        <strain evidence="2">Allo738</strain>
        <tissue evidence="2">Leaf</tissue>
    </source>
</reference>
<feature type="compositionally biased region" description="Basic and acidic residues" evidence="1">
    <location>
        <begin position="347"/>
        <end position="378"/>
    </location>
</feature>
<accession>A0A8T1Y9I2</accession>
<evidence type="ECO:0000313" key="3">
    <source>
        <dbReference type="Proteomes" id="UP000694240"/>
    </source>
</evidence>
<feature type="compositionally biased region" description="Basic and acidic residues" evidence="1">
    <location>
        <begin position="23"/>
        <end position="34"/>
    </location>
</feature>
<sequence length="701" mass="77431">MSSDASSRGSVSDHFRSRTSSDSSDRTSSVDRFRANSFDDELESNLSPRRRDSPRSSDAGSSILATELQRRESSSQRDLVGATSIVPFIPCLQDEDIGDVKFDDPEVEPELAEMPFGVPGPSPYHVDFLGPTRTRVETLAYTLHYCDAPSSIEARVPTPSEGPWSAPAGFLCVYESFFTECDLTFPIPGFLLEYVTRQEMALSQLFVTSIRNAIGLVRLASRCGMVVHLSHYEETTKIKSLSKKKSGLHYVQSSTTPKLVNEAKSKTNDWSAGYFFVRISAKSVEDIRIPIYTGWKILPAHFPTIFDPFPEQLKKDLDKIRAEGRKTMGKFNLDVIPNYTSRHREKRPATEDPAPKPSRSEEQDVREVLKKSLLDRGGRHASQAGTRGHSAPTPRGRRRMKYSRLGWPNRQVGSTRLGSILREAVLWPWLPVAARWSLRLRRGLLILRLARLLRRGPVAQKSCEAAFAMNRMDLAIGTIAFQFDFLAPVDGDVCNPSGERGLLSLLEYAVELWSRASGAIAFALRLVCKRLISSMENACAAARDASRASVRASCRPRWSRMFWSSLFDSAGGGAAAFCSARVSSRFVGRRLLGEVGFLVGGILGGIGVTVSPPMEDALSSRTPVLVPWFPSVAIFAASGRFYDELDAVFRAEWDLRVGHALTVFSGFTLGFDDVADLQGGEVVWALPLLGLRPASETGFLS</sequence>
<gene>
    <name evidence="2" type="ORF">ISN45_Aa07g028410</name>
</gene>
<feature type="region of interest" description="Disordered" evidence="1">
    <location>
        <begin position="1"/>
        <end position="77"/>
    </location>
</feature>
<dbReference type="AlphaFoldDB" id="A0A8T1Y9I2"/>
<dbReference type="Proteomes" id="UP000694240">
    <property type="component" value="Chromosome 12"/>
</dbReference>
<evidence type="ECO:0000256" key="1">
    <source>
        <dbReference type="SAM" id="MobiDB-lite"/>
    </source>
</evidence>
<organism evidence="2 3">
    <name type="scientific">Arabidopsis thaliana x Arabidopsis arenosa</name>
    <dbReference type="NCBI Taxonomy" id="1240361"/>
    <lineage>
        <taxon>Eukaryota</taxon>
        <taxon>Viridiplantae</taxon>
        <taxon>Streptophyta</taxon>
        <taxon>Embryophyta</taxon>
        <taxon>Tracheophyta</taxon>
        <taxon>Spermatophyta</taxon>
        <taxon>Magnoliopsida</taxon>
        <taxon>eudicotyledons</taxon>
        <taxon>Gunneridae</taxon>
        <taxon>Pentapetalae</taxon>
        <taxon>rosids</taxon>
        <taxon>malvids</taxon>
        <taxon>Brassicales</taxon>
        <taxon>Brassicaceae</taxon>
        <taxon>Camelineae</taxon>
        <taxon>Arabidopsis</taxon>
    </lineage>
</organism>
<comment type="caution">
    <text evidence="2">The sequence shown here is derived from an EMBL/GenBank/DDBJ whole genome shotgun (WGS) entry which is preliminary data.</text>
</comment>
<protein>
    <submittedName>
        <fullName evidence="2">Uncharacterized protein</fullName>
    </submittedName>
</protein>
<dbReference type="EMBL" id="JAEFBK010000012">
    <property type="protein sequence ID" value="KAG7542901.1"/>
    <property type="molecule type" value="Genomic_DNA"/>
</dbReference>
<name>A0A8T1Y9I2_9BRAS</name>
<evidence type="ECO:0000313" key="2">
    <source>
        <dbReference type="EMBL" id="KAG7542901.1"/>
    </source>
</evidence>
<proteinExistence type="predicted"/>